<dbReference type="GO" id="GO:0004252">
    <property type="term" value="F:serine-type endopeptidase activity"/>
    <property type="evidence" value="ECO:0007669"/>
    <property type="project" value="UniProtKB-UniRule"/>
</dbReference>
<reference evidence="16" key="1">
    <citation type="submission" date="2020-10" db="EMBL/GenBank/DDBJ databases">
        <authorList>
            <person name="Kikuchi T."/>
        </authorList>
    </citation>
    <scope>NUCLEOTIDE SEQUENCE</scope>
    <source>
        <strain evidence="16">NKZ352</strain>
    </source>
</reference>
<comment type="caution">
    <text evidence="16">The sequence shown here is derived from an EMBL/GenBank/DDBJ whole genome shotgun (WGS) entry which is preliminary data.</text>
</comment>
<feature type="region of interest" description="Disordered" evidence="13">
    <location>
        <begin position="1"/>
        <end position="22"/>
    </location>
</feature>
<dbReference type="OrthoDB" id="418595at2759"/>
<evidence type="ECO:0000256" key="10">
    <source>
        <dbReference type="ARBA" id="ARBA00023136"/>
    </source>
</evidence>
<evidence type="ECO:0000256" key="4">
    <source>
        <dbReference type="ARBA" id="ARBA00013039"/>
    </source>
</evidence>
<keyword evidence="7" id="KW-0378">Hydrolase</keyword>
<keyword evidence="17" id="KW-1185">Reference proteome</keyword>
<sequence>MKNVRFERIPENSDEPPMFSARGKYRRRYREQFEKLKVHPGETEIPLDNLAERVDDANVSLNSAQKRAIREYSADSDRDMVDLSDFESMLTSKRAQPSRMKRIMYDIADPVISESQKVEVRSYIDSYNCFPPPIFILLVTIIEISIFFYYYETDGRGSIWTDCAGCFVHHNHSDPGVLIFVPKLRAEAWRFCSYMLLHSGLNHLIGNMVVQLLVGIPLEVVHKAWRIAPLYILAVVTGSLLQYAVDPNALLVGASAGVYALIMAHVSNVILNWHEMPFRWVRVAVLSTFILFDVCGALYRRFVISQCESISILAHVAGAITGLLFGYFSLYNVVELKWEKIVKWVALGLYTAFLVLTVTMAVVRVPHSKALWEDSSC</sequence>
<evidence type="ECO:0000313" key="16">
    <source>
        <dbReference type="EMBL" id="CAD6188582.1"/>
    </source>
</evidence>
<dbReference type="Pfam" id="PF01694">
    <property type="entry name" value="Rhomboid"/>
    <property type="match status" value="1"/>
</dbReference>
<dbReference type="PANTHER" id="PTHR45840:SF2">
    <property type="entry name" value="PROTEIN RHOMBOID-RELATED"/>
    <property type="match status" value="1"/>
</dbReference>
<evidence type="ECO:0000256" key="9">
    <source>
        <dbReference type="ARBA" id="ARBA00022989"/>
    </source>
</evidence>
<evidence type="ECO:0000256" key="14">
    <source>
        <dbReference type="SAM" id="Phobius"/>
    </source>
</evidence>
<evidence type="ECO:0000256" key="1">
    <source>
        <dbReference type="ARBA" id="ARBA00000156"/>
    </source>
</evidence>
<feature type="transmembrane region" description="Helical" evidence="14">
    <location>
        <begin position="312"/>
        <end position="334"/>
    </location>
</feature>
<evidence type="ECO:0000256" key="6">
    <source>
        <dbReference type="ARBA" id="ARBA00022692"/>
    </source>
</evidence>
<feature type="compositionally biased region" description="Basic and acidic residues" evidence="13">
    <location>
        <begin position="1"/>
        <end position="11"/>
    </location>
</feature>
<dbReference type="EMBL" id="CAJGYM010000008">
    <property type="protein sequence ID" value="CAD6188582.1"/>
    <property type="molecule type" value="Genomic_DNA"/>
</dbReference>
<comment type="similarity">
    <text evidence="3 11">Belongs to the peptidase S54 family.</text>
</comment>
<dbReference type="PANTHER" id="PTHR45840">
    <property type="entry name" value="RHOMBOID-RELATED PROTEIN"/>
    <property type="match status" value="1"/>
</dbReference>
<dbReference type="InterPro" id="IPR017213">
    <property type="entry name" value="Peptidase_S54_rhomboid_met"/>
</dbReference>
<dbReference type="Proteomes" id="UP000835052">
    <property type="component" value="Unassembled WGS sequence"/>
</dbReference>
<dbReference type="GO" id="GO:0016020">
    <property type="term" value="C:membrane"/>
    <property type="evidence" value="ECO:0007669"/>
    <property type="project" value="UniProtKB-SubCell"/>
</dbReference>
<feature type="domain" description="Peptidase S54 rhomboid" evidence="15">
    <location>
        <begin position="186"/>
        <end position="330"/>
    </location>
</feature>
<evidence type="ECO:0000256" key="13">
    <source>
        <dbReference type="SAM" id="MobiDB-lite"/>
    </source>
</evidence>
<accession>A0A8S1GZR2</accession>
<keyword evidence="9 14" id="KW-1133">Transmembrane helix</keyword>
<evidence type="ECO:0000256" key="8">
    <source>
        <dbReference type="ARBA" id="ARBA00022825"/>
    </source>
</evidence>
<feature type="transmembrane region" description="Helical" evidence="14">
    <location>
        <begin position="204"/>
        <end position="221"/>
    </location>
</feature>
<evidence type="ECO:0000256" key="3">
    <source>
        <dbReference type="ARBA" id="ARBA00009045"/>
    </source>
</evidence>
<dbReference type="GO" id="GO:0006508">
    <property type="term" value="P:proteolysis"/>
    <property type="evidence" value="ECO:0007669"/>
    <property type="project" value="UniProtKB-KW"/>
</dbReference>
<name>A0A8S1GZR2_9PELO</name>
<evidence type="ECO:0000256" key="12">
    <source>
        <dbReference type="PIRSR" id="PIRSR037470-50"/>
    </source>
</evidence>
<comment type="catalytic activity">
    <reaction evidence="1">
        <text>Cleaves type-1 transmembrane domains using a catalytic dyad composed of serine and histidine that are contributed by different transmembrane domains.</text>
        <dbReference type="EC" id="3.4.21.105"/>
    </reaction>
</comment>
<evidence type="ECO:0000256" key="2">
    <source>
        <dbReference type="ARBA" id="ARBA00004141"/>
    </source>
</evidence>
<evidence type="ECO:0000256" key="5">
    <source>
        <dbReference type="ARBA" id="ARBA00022670"/>
    </source>
</evidence>
<dbReference type="InterPro" id="IPR035952">
    <property type="entry name" value="Rhomboid-like_sf"/>
</dbReference>
<comment type="subcellular location">
    <subcellularLocation>
        <location evidence="2">Membrane</location>
        <topology evidence="2">Multi-pass membrane protein</topology>
    </subcellularLocation>
</comment>
<evidence type="ECO:0000256" key="7">
    <source>
        <dbReference type="ARBA" id="ARBA00022801"/>
    </source>
</evidence>
<feature type="transmembrane region" description="Helical" evidence="14">
    <location>
        <begin position="341"/>
        <end position="363"/>
    </location>
</feature>
<proteinExistence type="inferred from homology"/>
<dbReference type="PIRSF" id="PIRSF037470">
    <property type="entry name" value="Rhomboid"/>
    <property type="match status" value="1"/>
</dbReference>
<dbReference type="AlphaFoldDB" id="A0A8S1GZR2"/>
<feature type="transmembrane region" description="Helical" evidence="14">
    <location>
        <begin position="251"/>
        <end position="271"/>
    </location>
</feature>
<keyword evidence="5" id="KW-0645">Protease</keyword>
<keyword evidence="8" id="KW-0720">Serine protease</keyword>
<feature type="active site" description="Nucleophile" evidence="12">
    <location>
        <position position="255"/>
    </location>
</feature>
<feature type="transmembrane region" description="Helical" evidence="14">
    <location>
        <begin position="283"/>
        <end position="300"/>
    </location>
</feature>
<dbReference type="FunFam" id="1.20.1540.10:FF:000007">
    <property type="entry name" value="Rhomboid like 2"/>
    <property type="match status" value="1"/>
</dbReference>
<protein>
    <recommendedName>
        <fullName evidence="4">rhomboid protease</fullName>
        <ecNumber evidence="4">3.4.21.105</ecNumber>
    </recommendedName>
</protein>
<keyword evidence="10 14" id="KW-0472">Membrane</keyword>
<evidence type="ECO:0000256" key="11">
    <source>
        <dbReference type="PIRNR" id="PIRNR037470"/>
    </source>
</evidence>
<evidence type="ECO:0000313" key="17">
    <source>
        <dbReference type="Proteomes" id="UP000835052"/>
    </source>
</evidence>
<dbReference type="InterPro" id="IPR051739">
    <property type="entry name" value="Rhomboid_IM_Serine_Proteases"/>
</dbReference>
<feature type="transmembrane region" description="Helical" evidence="14">
    <location>
        <begin position="134"/>
        <end position="151"/>
    </location>
</feature>
<dbReference type="InterPro" id="IPR022764">
    <property type="entry name" value="Peptidase_S54_rhomboid_dom"/>
</dbReference>
<dbReference type="EC" id="3.4.21.105" evidence="4"/>
<feature type="active site" evidence="12">
    <location>
        <position position="315"/>
    </location>
</feature>
<dbReference type="Gene3D" id="1.20.1540.10">
    <property type="entry name" value="Rhomboid-like"/>
    <property type="match status" value="1"/>
</dbReference>
<gene>
    <name evidence="16" type="ORF">CAUJ_LOCUS4501</name>
</gene>
<dbReference type="SUPFAM" id="SSF144091">
    <property type="entry name" value="Rhomboid-like"/>
    <property type="match status" value="1"/>
</dbReference>
<organism evidence="16 17">
    <name type="scientific">Caenorhabditis auriculariae</name>
    <dbReference type="NCBI Taxonomy" id="2777116"/>
    <lineage>
        <taxon>Eukaryota</taxon>
        <taxon>Metazoa</taxon>
        <taxon>Ecdysozoa</taxon>
        <taxon>Nematoda</taxon>
        <taxon>Chromadorea</taxon>
        <taxon>Rhabditida</taxon>
        <taxon>Rhabditina</taxon>
        <taxon>Rhabditomorpha</taxon>
        <taxon>Rhabditoidea</taxon>
        <taxon>Rhabditidae</taxon>
        <taxon>Peloderinae</taxon>
        <taxon>Caenorhabditis</taxon>
    </lineage>
</organism>
<keyword evidence="6 14" id="KW-0812">Transmembrane</keyword>
<evidence type="ECO:0000259" key="15">
    <source>
        <dbReference type="Pfam" id="PF01694"/>
    </source>
</evidence>
<feature type="transmembrane region" description="Helical" evidence="14">
    <location>
        <begin position="228"/>
        <end position="245"/>
    </location>
</feature>